<proteinExistence type="predicted"/>
<comment type="caution">
    <text evidence="2">The sequence shown here is derived from an EMBL/GenBank/DDBJ whole genome shotgun (WGS) entry which is preliminary data.</text>
</comment>
<dbReference type="Proteomes" id="UP000824120">
    <property type="component" value="Chromosome 12"/>
</dbReference>
<evidence type="ECO:0000313" key="3">
    <source>
        <dbReference type="Proteomes" id="UP000824120"/>
    </source>
</evidence>
<organism evidence="2 3">
    <name type="scientific">Solanum commersonii</name>
    <name type="common">Commerson's wild potato</name>
    <name type="synonym">Commerson's nightshade</name>
    <dbReference type="NCBI Taxonomy" id="4109"/>
    <lineage>
        <taxon>Eukaryota</taxon>
        <taxon>Viridiplantae</taxon>
        <taxon>Streptophyta</taxon>
        <taxon>Embryophyta</taxon>
        <taxon>Tracheophyta</taxon>
        <taxon>Spermatophyta</taxon>
        <taxon>Magnoliopsida</taxon>
        <taxon>eudicotyledons</taxon>
        <taxon>Gunneridae</taxon>
        <taxon>Pentapetalae</taxon>
        <taxon>asterids</taxon>
        <taxon>lamiids</taxon>
        <taxon>Solanales</taxon>
        <taxon>Solanaceae</taxon>
        <taxon>Solanoideae</taxon>
        <taxon>Solaneae</taxon>
        <taxon>Solanum</taxon>
    </lineage>
</organism>
<feature type="region of interest" description="Disordered" evidence="1">
    <location>
        <begin position="1"/>
        <end position="25"/>
    </location>
</feature>
<dbReference type="AlphaFoldDB" id="A0A9J5W4W5"/>
<sequence length="109" mass="12340">MEAQLKQPPKTRGLTKGNFTPTSTHKLGKKQDCAYCHALRFEYESSAFWCEGGHINLAPNEVADDFYELFVADSEDAKLFRKNIRVCNSIFAFTSFGIKLDKELASARK</sequence>
<evidence type="ECO:0000313" key="2">
    <source>
        <dbReference type="EMBL" id="KAG5570603.1"/>
    </source>
</evidence>
<dbReference type="EMBL" id="JACXVP010000012">
    <property type="protein sequence ID" value="KAG5570603.1"/>
    <property type="molecule type" value="Genomic_DNA"/>
</dbReference>
<gene>
    <name evidence="2" type="ORF">H5410_060369</name>
</gene>
<name>A0A9J5W4W5_SOLCO</name>
<evidence type="ECO:0000256" key="1">
    <source>
        <dbReference type="SAM" id="MobiDB-lite"/>
    </source>
</evidence>
<keyword evidence="3" id="KW-1185">Reference proteome</keyword>
<protein>
    <submittedName>
        <fullName evidence="2">Uncharacterized protein</fullName>
    </submittedName>
</protein>
<reference evidence="2 3" key="1">
    <citation type="submission" date="2020-09" db="EMBL/GenBank/DDBJ databases">
        <title>De no assembly of potato wild relative species, Solanum commersonii.</title>
        <authorList>
            <person name="Cho K."/>
        </authorList>
    </citation>
    <scope>NUCLEOTIDE SEQUENCE [LARGE SCALE GENOMIC DNA]</scope>
    <source>
        <strain evidence="2">LZ3.2</strain>
        <tissue evidence="2">Leaf</tissue>
    </source>
</reference>
<accession>A0A9J5W4W5</accession>
<dbReference type="OrthoDB" id="1930928at2759"/>